<organism evidence="3 4">
    <name type="scientific">Bacillus taeanensis</name>
    <dbReference type="NCBI Taxonomy" id="273032"/>
    <lineage>
        <taxon>Bacteria</taxon>
        <taxon>Bacillati</taxon>
        <taxon>Bacillota</taxon>
        <taxon>Bacilli</taxon>
        <taxon>Bacillales</taxon>
        <taxon>Bacillaceae</taxon>
        <taxon>Bacillus</taxon>
    </lineage>
</organism>
<accession>A0A366XSU3</accession>
<sequence length="445" mass="51171">MNPNYKIIPDLHYQNCLTIPANTAKQNKLLTEKKWFIRFGIQAVEIKLKISSQLNENEIKLSIRLIDLLRIPLSGRYEIRLEDNEIRLGPYFGILAAAKKETLNRIVHYLSNHLYNYDCIGGAVGAFSLEGINTSEQTMEGYVYNPETGEWEQGIYSYPTALFKIIYLNKQWRNHFQTVLGKRIFNSYVFNKWEMYKWFKEVPQLSSHLPETMLYKSPEDLESFLEKHSTMYVKPVNGSMGIGVFKVSKTTAKFKVEFDEEGTSQVLLLSNIFDLADFFKSQFKDKKYILQEAIKMISDKGQNIDFRIAMVKNEAGVWKEMIMVAKYGKSGSVVTNIKAGGSAELAEVTLKKMFGLSDEEVFRWRKDISQLALKAVEHLERVGIHCGNLGIDLAIDAETNIWIIEINNLNPDPLIALDVNNRQIFYQIKLMNMLYAKKLAGFGED</sequence>
<dbReference type="GO" id="GO:0005524">
    <property type="term" value="F:ATP binding"/>
    <property type="evidence" value="ECO:0007669"/>
    <property type="project" value="UniProtKB-UniRule"/>
</dbReference>
<evidence type="ECO:0000256" key="1">
    <source>
        <dbReference type="PROSITE-ProRule" id="PRU00409"/>
    </source>
</evidence>
<evidence type="ECO:0000313" key="3">
    <source>
        <dbReference type="EMBL" id="RBW69450.1"/>
    </source>
</evidence>
<dbReference type="PANTHER" id="PTHR21621">
    <property type="entry name" value="RIBOSOMAL PROTEIN S6 MODIFICATION PROTEIN"/>
    <property type="match status" value="1"/>
</dbReference>
<dbReference type="InterPro" id="IPR013815">
    <property type="entry name" value="ATP_grasp_subdomain_1"/>
</dbReference>
<feature type="domain" description="ATP-grasp" evidence="2">
    <location>
        <begin position="199"/>
        <end position="435"/>
    </location>
</feature>
<reference evidence="3 4" key="1">
    <citation type="submission" date="2018-07" db="EMBL/GenBank/DDBJ databases">
        <title>Lottiidibacillus patelloidae gen. nov., sp. nov., isolated from the intestinal tract of a marine limpet and the reclassification of B. taeanensis BH030017T, B. algicola KMM 3737T and B. hwajinpoensis SW-72T as genus Lottiidibacillus.</title>
        <authorList>
            <person name="Liu R."/>
            <person name="Huang Z."/>
        </authorList>
    </citation>
    <scope>NUCLEOTIDE SEQUENCE [LARGE SCALE GENOMIC DNA]</scope>
    <source>
        <strain evidence="3 4">BH030017</strain>
    </source>
</reference>
<dbReference type="PANTHER" id="PTHR21621:SF0">
    <property type="entry name" value="BETA-CITRYLGLUTAMATE SYNTHASE B-RELATED"/>
    <property type="match status" value="1"/>
</dbReference>
<dbReference type="PROSITE" id="PS50975">
    <property type="entry name" value="ATP_GRASP"/>
    <property type="match status" value="1"/>
</dbReference>
<dbReference type="EMBL" id="QOCW01000010">
    <property type="protein sequence ID" value="RBW69450.1"/>
    <property type="molecule type" value="Genomic_DNA"/>
</dbReference>
<dbReference type="Pfam" id="PF14398">
    <property type="entry name" value="ATPgrasp_YheCD"/>
    <property type="match status" value="1"/>
</dbReference>
<dbReference type="Gene3D" id="3.30.1490.20">
    <property type="entry name" value="ATP-grasp fold, A domain"/>
    <property type="match status" value="1"/>
</dbReference>
<evidence type="ECO:0000259" key="2">
    <source>
        <dbReference type="PROSITE" id="PS50975"/>
    </source>
</evidence>
<dbReference type="Gene3D" id="3.30.470.20">
    <property type="entry name" value="ATP-grasp fold, B domain"/>
    <property type="match status" value="1"/>
</dbReference>
<dbReference type="GO" id="GO:0016879">
    <property type="term" value="F:ligase activity, forming carbon-nitrogen bonds"/>
    <property type="evidence" value="ECO:0007669"/>
    <property type="project" value="TreeGrafter"/>
</dbReference>
<dbReference type="RefSeq" id="WP_113806140.1">
    <property type="nucleotide sequence ID" value="NZ_QOCW01000010.1"/>
</dbReference>
<dbReference type="SUPFAM" id="SSF56059">
    <property type="entry name" value="Glutathione synthetase ATP-binding domain-like"/>
    <property type="match status" value="1"/>
</dbReference>
<dbReference type="GO" id="GO:0046872">
    <property type="term" value="F:metal ion binding"/>
    <property type="evidence" value="ECO:0007669"/>
    <property type="project" value="InterPro"/>
</dbReference>
<name>A0A366XSU3_9BACI</name>
<dbReference type="OrthoDB" id="7869153at2"/>
<protein>
    <submittedName>
        <fullName evidence="3">YheC/YheD family protein</fullName>
    </submittedName>
</protein>
<keyword evidence="1" id="KW-0067">ATP-binding</keyword>
<evidence type="ECO:0000313" key="4">
    <source>
        <dbReference type="Proteomes" id="UP000253314"/>
    </source>
</evidence>
<comment type="caution">
    <text evidence="3">The sequence shown here is derived from an EMBL/GenBank/DDBJ whole genome shotgun (WGS) entry which is preliminary data.</text>
</comment>
<keyword evidence="1" id="KW-0547">Nucleotide-binding</keyword>
<keyword evidence="4" id="KW-1185">Reference proteome</keyword>
<dbReference type="GO" id="GO:0005737">
    <property type="term" value="C:cytoplasm"/>
    <property type="evidence" value="ECO:0007669"/>
    <property type="project" value="TreeGrafter"/>
</dbReference>
<dbReference type="Proteomes" id="UP000253314">
    <property type="component" value="Unassembled WGS sequence"/>
</dbReference>
<proteinExistence type="predicted"/>
<dbReference type="InterPro" id="IPR026838">
    <property type="entry name" value="YheC/D"/>
</dbReference>
<gene>
    <name evidence="3" type="ORF">DS031_11030</name>
</gene>
<dbReference type="AlphaFoldDB" id="A0A366XSU3"/>
<dbReference type="InterPro" id="IPR011761">
    <property type="entry name" value="ATP-grasp"/>
</dbReference>